<dbReference type="Proteomes" id="UP001519292">
    <property type="component" value="Unassembled WGS sequence"/>
</dbReference>
<sequence length="48" mass="5393">MLNTVLSIATLVGSILGSVIMVQKIYMNHLNTKKLKKELKKMDKEDSS</sequence>
<keyword evidence="1" id="KW-0472">Membrane</keyword>
<feature type="transmembrane region" description="Helical" evidence="1">
    <location>
        <begin position="6"/>
        <end position="27"/>
    </location>
</feature>
<reference evidence="2 3" key="1">
    <citation type="submission" date="2021-03" db="EMBL/GenBank/DDBJ databases">
        <title>Genomic Encyclopedia of Type Strains, Phase IV (KMG-IV): sequencing the most valuable type-strain genomes for metagenomic binning, comparative biology and taxonomic classification.</title>
        <authorList>
            <person name="Goeker M."/>
        </authorList>
    </citation>
    <scope>NUCLEOTIDE SEQUENCE [LARGE SCALE GENOMIC DNA]</scope>
    <source>
        <strain evidence="2 3">DSM 101872</strain>
    </source>
</reference>
<keyword evidence="1" id="KW-1133">Transmembrane helix</keyword>
<dbReference type="RefSeq" id="WP_209686661.1">
    <property type="nucleotide sequence ID" value="NZ_JAGGLU010000005.1"/>
</dbReference>
<accession>A0ABS4MEZ7</accession>
<comment type="caution">
    <text evidence="2">The sequence shown here is derived from an EMBL/GenBank/DDBJ whole genome shotgun (WGS) entry which is preliminary data.</text>
</comment>
<evidence type="ECO:0000313" key="2">
    <source>
        <dbReference type="EMBL" id="MBP2057916.1"/>
    </source>
</evidence>
<evidence type="ECO:0000313" key="3">
    <source>
        <dbReference type="Proteomes" id="UP001519292"/>
    </source>
</evidence>
<organism evidence="2 3">
    <name type="scientific">Lactobacillus colini</name>
    <dbReference type="NCBI Taxonomy" id="1819254"/>
    <lineage>
        <taxon>Bacteria</taxon>
        <taxon>Bacillati</taxon>
        <taxon>Bacillota</taxon>
        <taxon>Bacilli</taxon>
        <taxon>Lactobacillales</taxon>
        <taxon>Lactobacillaceae</taxon>
        <taxon>Lactobacillus</taxon>
    </lineage>
</organism>
<evidence type="ECO:0000256" key="1">
    <source>
        <dbReference type="SAM" id="Phobius"/>
    </source>
</evidence>
<gene>
    <name evidence="2" type="ORF">J2Z60_001091</name>
</gene>
<keyword evidence="3" id="KW-1185">Reference proteome</keyword>
<dbReference type="EMBL" id="JAGGLU010000005">
    <property type="protein sequence ID" value="MBP2057916.1"/>
    <property type="molecule type" value="Genomic_DNA"/>
</dbReference>
<name>A0ABS4MEZ7_9LACO</name>
<keyword evidence="1" id="KW-0812">Transmembrane</keyword>
<proteinExistence type="predicted"/>
<protein>
    <submittedName>
        <fullName evidence="2">Uncharacterized membrane protein YciS (DUF1049 family)</fullName>
    </submittedName>
</protein>